<dbReference type="PROSITE" id="PS51123">
    <property type="entry name" value="OMPA_2"/>
    <property type="match status" value="1"/>
</dbReference>
<dbReference type="RefSeq" id="WP_111608534.1">
    <property type="nucleotide sequence ID" value="NZ_BMLJ01000008.1"/>
</dbReference>
<dbReference type="PRINTS" id="PR01021">
    <property type="entry name" value="OMPADOMAIN"/>
</dbReference>
<evidence type="ECO:0000256" key="2">
    <source>
        <dbReference type="ARBA" id="ARBA00023136"/>
    </source>
</evidence>
<evidence type="ECO:0000313" key="8">
    <source>
        <dbReference type="Proteomes" id="UP000516370"/>
    </source>
</evidence>
<evidence type="ECO:0000256" key="5">
    <source>
        <dbReference type="SAM" id="SignalP"/>
    </source>
</evidence>
<dbReference type="Pfam" id="PF00691">
    <property type="entry name" value="OmpA"/>
    <property type="match status" value="1"/>
</dbReference>
<dbReference type="InterPro" id="IPR050330">
    <property type="entry name" value="Bact_OuterMem_StrucFunc"/>
</dbReference>
<organism evidence="7 8">
    <name type="scientific">Marinomonas arctica</name>
    <dbReference type="NCBI Taxonomy" id="383750"/>
    <lineage>
        <taxon>Bacteria</taxon>
        <taxon>Pseudomonadati</taxon>
        <taxon>Pseudomonadota</taxon>
        <taxon>Gammaproteobacteria</taxon>
        <taxon>Oceanospirillales</taxon>
        <taxon>Oceanospirillaceae</taxon>
        <taxon>Marinomonas</taxon>
    </lineage>
</organism>
<keyword evidence="3" id="KW-0998">Cell outer membrane</keyword>
<feature type="domain" description="OmpA-like" evidence="6">
    <location>
        <begin position="113"/>
        <end position="231"/>
    </location>
</feature>
<reference evidence="7 8" key="1">
    <citation type="submission" date="2020-09" db="EMBL/GenBank/DDBJ databases">
        <title>Complete genome sequence of an Arctic sea ice bacterium Marinomonas arctica BSI20414.</title>
        <authorList>
            <person name="Liao L."/>
            <person name="Chen B."/>
        </authorList>
    </citation>
    <scope>NUCLEOTIDE SEQUENCE [LARGE SCALE GENOMIC DNA]</scope>
    <source>
        <strain evidence="7 8">BSI20414</strain>
    </source>
</reference>
<feature type="chain" id="PRO_5028808082" evidence="5">
    <location>
        <begin position="23"/>
        <end position="353"/>
    </location>
</feature>
<evidence type="ECO:0000256" key="1">
    <source>
        <dbReference type="ARBA" id="ARBA00004442"/>
    </source>
</evidence>
<protein>
    <submittedName>
        <fullName evidence="7">OmpA family protein</fullName>
    </submittedName>
</protein>
<keyword evidence="8" id="KW-1185">Reference proteome</keyword>
<proteinExistence type="predicted"/>
<evidence type="ECO:0000256" key="3">
    <source>
        <dbReference type="ARBA" id="ARBA00023237"/>
    </source>
</evidence>
<dbReference type="OrthoDB" id="9792021at2"/>
<dbReference type="KEGG" id="mard:IBG28_00850"/>
<dbReference type="InterPro" id="IPR036737">
    <property type="entry name" value="OmpA-like_sf"/>
</dbReference>
<dbReference type="GO" id="GO:0009279">
    <property type="term" value="C:cell outer membrane"/>
    <property type="evidence" value="ECO:0007669"/>
    <property type="project" value="UniProtKB-SubCell"/>
</dbReference>
<evidence type="ECO:0000259" key="6">
    <source>
        <dbReference type="PROSITE" id="PS51123"/>
    </source>
</evidence>
<evidence type="ECO:0000313" key="7">
    <source>
        <dbReference type="EMBL" id="QNT06246.1"/>
    </source>
</evidence>
<dbReference type="InterPro" id="IPR006665">
    <property type="entry name" value="OmpA-like"/>
</dbReference>
<feature type="signal peptide" evidence="5">
    <location>
        <begin position="1"/>
        <end position="22"/>
    </location>
</feature>
<dbReference type="SUPFAM" id="SSF103088">
    <property type="entry name" value="OmpA-like"/>
    <property type="match status" value="1"/>
</dbReference>
<dbReference type="CDD" id="cd07185">
    <property type="entry name" value="OmpA_C-like"/>
    <property type="match status" value="1"/>
</dbReference>
<keyword evidence="2 4" id="KW-0472">Membrane</keyword>
<dbReference type="EMBL" id="CP061081">
    <property type="protein sequence ID" value="QNT06246.1"/>
    <property type="molecule type" value="Genomic_DNA"/>
</dbReference>
<dbReference type="InterPro" id="IPR006664">
    <property type="entry name" value="OMP_bac"/>
</dbReference>
<dbReference type="Gene3D" id="3.30.1330.60">
    <property type="entry name" value="OmpA-like domain"/>
    <property type="match status" value="1"/>
</dbReference>
<dbReference type="PANTHER" id="PTHR30329:SF21">
    <property type="entry name" value="LIPOPROTEIN YIAD-RELATED"/>
    <property type="match status" value="1"/>
</dbReference>
<sequence length="353" mass="40230">MDNRLKKTILLSTLTIFLSACASKKDTPIAPVEHHEEPSPTQKIEELLPKREEDSKVILGFYKKESGSNAVSLALRHDFTLHKDKIDTSTINDTASFIEKNIEFARYNFGQNNSIYVADFSNSLMFDYNKSDVRKSDKSLLDSFAKLYSMEAFGKYLYVIGHTDSDGSETYNYGLSVRRARSVASFLISNSVNESQLSIVPAGEYIPKSSNSTDEGKQLNRRVEIISANSRTLIQSYLRQLSCPNGETCKRKIINVFDVRKTGRDTEMNIKNMHSFSSYSPDLNDLKKLNQELNDYPDSVDSRLLVIDDKNSLLEIGELRQDFLIPVDIRPLLKLTFQKRIGFKIPKEYIIED</sequence>
<name>A0A7H1J6Y0_9GAMM</name>
<keyword evidence="5" id="KW-0732">Signal</keyword>
<dbReference type="Proteomes" id="UP000516370">
    <property type="component" value="Chromosome"/>
</dbReference>
<dbReference type="PANTHER" id="PTHR30329">
    <property type="entry name" value="STATOR ELEMENT OF FLAGELLAR MOTOR COMPLEX"/>
    <property type="match status" value="1"/>
</dbReference>
<accession>A0A7H1J6Y0</accession>
<dbReference type="AlphaFoldDB" id="A0A7H1J6Y0"/>
<comment type="subcellular location">
    <subcellularLocation>
        <location evidence="1">Cell outer membrane</location>
    </subcellularLocation>
</comment>
<evidence type="ECO:0000256" key="4">
    <source>
        <dbReference type="PROSITE-ProRule" id="PRU00473"/>
    </source>
</evidence>
<dbReference type="PROSITE" id="PS51257">
    <property type="entry name" value="PROKAR_LIPOPROTEIN"/>
    <property type="match status" value="1"/>
</dbReference>
<gene>
    <name evidence="7" type="ORF">IBG28_00850</name>
</gene>